<accession>A0A2Z6PBE7</accession>
<organism evidence="1 2">
    <name type="scientific">Trifolium subterraneum</name>
    <name type="common">Subterranean clover</name>
    <dbReference type="NCBI Taxonomy" id="3900"/>
    <lineage>
        <taxon>Eukaryota</taxon>
        <taxon>Viridiplantae</taxon>
        <taxon>Streptophyta</taxon>
        <taxon>Embryophyta</taxon>
        <taxon>Tracheophyta</taxon>
        <taxon>Spermatophyta</taxon>
        <taxon>Magnoliopsida</taxon>
        <taxon>eudicotyledons</taxon>
        <taxon>Gunneridae</taxon>
        <taxon>Pentapetalae</taxon>
        <taxon>rosids</taxon>
        <taxon>fabids</taxon>
        <taxon>Fabales</taxon>
        <taxon>Fabaceae</taxon>
        <taxon>Papilionoideae</taxon>
        <taxon>50 kb inversion clade</taxon>
        <taxon>NPAAA clade</taxon>
        <taxon>Hologalegina</taxon>
        <taxon>IRL clade</taxon>
        <taxon>Trifolieae</taxon>
        <taxon>Trifolium</taxon>
    </lineage>
</organism>
<evidence type="ECO:0000313" key="2">
    <source>
        <dbReference type="Proteomes" id="UP000242715"/>
    </source>
</evidence>
<keyword evidence="2" id="KW-1185">Reference proteome</keyword>
<evidence type="ECO:0000313" key="1">
    <source>
        <dbReference type="EMBL" id="GAU40487.1"/>
    </source>
</evidence>
<reference evidence="2" key="1">
    <citation type="journal article" date="2017" name="Front. Plant Sci.">
        <title>Climate Clever Clovers: New Paradigm to Reduce the Environmental Footprint of Ruminants by Breeding Low Methanogenic Forages Utilizing Haplotype Variation.</title>
        <authorList>
            <person name="Kaur P."/>
            <person name="Appels R."/>
            <person name="Bayer P.E."/>
            <person name="Keeble-Gagnere G."/>
            <person name="Wang J."/>
            <person name="Hirakawa H."/>
            <person name="Shirasawa K."/>
            <person name="Vercoe P."/>
            <person name="Stefanova K."/>
            <person name="Durmic Z."/>
            <person name="Nichols P."/>
            <person name="Revell C."/>
            <person name="Isobe S.N."/>
            <person name="Edwards D."/>
            <person name="Erskine W."/>
        </authorList>
    </citation>
    <scope>NUCLEOTIDE SEQUENCE [LARGE SCALE GENOMIC DNA]</scope>
    <source>
        <strain evidence="2">cv. Daliak</strain>
    </source>
</reference>
<dbReference type="EMBL" id="DF973810">
    <property type="protein sequence ID" value="GAU40487.1"/>
    <property type="molecule type" value="Genomic_DNA"/>
</dbReference>
<protein>
    <submittedName>
        <fullName evidence="1">Uncharacterized protein</fullName>
    </submittedName>
</protein>
<name>A0A2Z6PBE7_TRISU</name>
<dbReference type="AlphaFoldDB" id="A0A2Z6PBE7"/>
<dbReference type="Proteomes" id="UP000242715">
    <property type="component" value="Unassembled WGS sequence"/>
</dbReference>
<proteinExistence type="predicted"/>
<dbReference type="OrthoDB" id="10619629at2759"/>
<sequence>MLTFLEVVSITTPIGMSIMTEAHNGVVEEIKVPLFQSAAMVGGIELEEDPDSSYLFVFIGMSYRATAHLGTTDDYHIFSGGGCCTCSIHLLGDLSPDHSIMAVVAFTTSEVACSRASTCHGRATAATGLIMTLWRQAQR</sequence>
<gene>
    <name evidence="1" type="ORF">TSUD_286420</name>
</gene>